<evidence type="ECO:0000256" key="5">
    <source>
        <dbReference type="ARBA" id="ARBA00022801"/>
    </source>
</evidence>
<name>A0A6G1E3L8_9ORYZ</name>
<comment type="caution">
    <text evidence="9">The sequence shown here is derived from an EMBL/GenBank/DDBJ whole genome shotgun (WGS) entry which is preliminary data.</text>
</comment>
<protein>
    <recommendedName>
        <fullName evidence="11">Polygalacturonase</fullName>
    </recommendedName>
</protein>
<dbReference type="InterPro" id="IPR012334">
    <property type="entry name" value="Pectin_lyas_fold"/>
</dbReference>
<dbReference type="SUPFAM" id="SSF51126">
    <property type="entry name" value="Pectin lyase-like"/>
    <property type="match status" value="1"/>
</dbReference>
<keyword evidence="3" id="KW-0134">Cell wall</keyword>
<dbReference type="OrthoDB" id="187139at2759"/>
<keyword evidence="10" id="KW-1185">Reference proteome</keyword>
<accession>A0A6G1E3L8</accession>
<evidence type="ECO:0000256" key="8">
    <source>
        <dbReference type="RuleBase" id="RU361169"/>
    </source>
</evidence>
<dbReference type="PANTHER" id="PTHR31375">
    <property type="match status" value="1"/>
</dbReference>
<dbReference type="GO" id="GO:0004650">
    <property type="term" value="F:polygalacturonase activity"/>
    <property type="evidence" value="ECO:0007669"/>
    <property type="project" value="InterPro"/>
</dbReference>
<evidence type="ECO:0000256" key="7">
    <source>
        <dbReference type="ARBA" id="ARBA00023316"/>
    </source>
</evidence>
<keyword evidence="5 8" id="KW-0378">Hydrolase</keyword>
<gene>
    <name evidence="9" type="ORF">E2562_027650</name>
</gene>
<dbReference type="GO" id="GO:0005975">
    <property type="term" value="P:carbohydrate metabolic process"/>
    <property type="evidence" value="ECO:0007669"/>
    <property type="project" value="InterPro"/>
</dbReference>
<dbReference type="AlphaFoldDB" id="A0A6G1E3L8"/>
<keyword evidence="4" id="KW-0964">Secreted</keyword>
<dbReference type="InterPro" id="IPR011050">
    <property type="entry name" value="Pectin_lyase_fold/virulence"/>
</dbReference>
<evidence type="ECO:0000313" key="9">
    <source>
        <dbReference type="EMBL" id="KAF0919014.1"/>
    </source>
</evidence>
<comment type="subcellular location">
    <subcellularLocation>
        <location evidence="1">Secreted</location>
        <location evidence="1">Cell wall</location>
    </subcellularLocation>
</comment>
<evidence type="ECO:0000256" key="4">
    <source>
        <dbReference type="ARBA" id="ARBA00022525"/>
    </source>
</evidence>
<evidence type="ECO:0000256" key="3">
    <source>
        <dbReference type="ARBA" id="ARBA00022512"/>
    </source>
</evidence>
<comment type="similarity">
    <text evidence="2 8">Belongs to the glycosyl hydrolase 28 family.</text>
</comment>
<reference evidence="9 10" key="1">
    <citation type="submission" date="2019-11" db="EMBL/GenBank/DDBJ databases">
        <title>Whole genome sequence of Oryza granulata.</title>
        <authorList>
            <person name="Li W."/>
        </authorList>
    </citation>
    <scope>NUCLEOTIDE SEQUENCE [LARGE SCALE GENOMIC DNA]</scope>
    <source>
        <strain evidence="10">cv. Menghai</strain>
        <tissue evidence="9">Leaf</tissue>
    </source>
</reference>
<organism evidence="9 10">
    <name type="scientific">Oryza meyeriana var. granulata</name>
    <dbReference type="NCBI Taxonomy" id="110450"/>
    <lineage>
        <taxon>Eukaryota</taxon>
        <taxon>Viridiplantae</taxon>
        <taxon>Streptophyta</taxon>
        <taxon>Embryophyta</taxon>
        <taxon>Tracheophyta</taxon>
        <taxon>Spermatophyta</taxon>
        <taxon>Magnoliopsida</taxon>
        <taxon>Liliopsida</taxon>
        <taxon>Poales</taxon>
        <taxon>Poaceae</taxon>
        <taxon>BOP clade</taxon>
        <taxon>Oryzoideae</taxon>
        <taxon>Oryzeae</taxon>
        <taxon>Oryzinae</taxon>
        <taxon>Oryza</taxon>
        <taxon>Oryza meyeriana</taxon>
    </lineage>
</organism>
<dbReference type="Gene3D" id="2.160.20.10">
    <property type="entry name" value="Single-stranded right-handed beta-helix, Pectin lyase-like"/>
    <property type="match status" value="1"/>
</dbReference>
<dbReference type="InterPro" id="IPR000743">
    <property type="entry name" value="Glyco_hydro_28"/>
</dbReference>
<evidence type="ECO:0000256" key="1">
    <source>
        <dbReference type="ARBA" id="ARBA00004191"/>
    </source>
</evidence>
<evidence type="ECO:0000256" key="2">
    <source>
        <dbReference type="ARBA" id="ARBA00008834"/>
    </source>
</evidence>
<dbReference type="Proteomes" id="UP000479710">
    <property type="component" value="Unassembled WGS sequence"/>
</dbReference>
<evidence type="ECO:0008006" key="11">
    <source>
        <dbReference type="Google" id="ProtNLM"/>
    </source>
</evidence>
<evidence type="ECO:0000256" key="6">
    <source>
        <dbReference type="ARBA" id="ARBA00023295"/>
    </source>
</evidence>
<keyword evidence="7" id="KW-0961">Cell wall biogenesis/degradation</keyword>
<dbReference type="Pfam" id="PF00295">
    <property type="entry name" value="Glyco_hydro_28"/>
    <property type="match status" value="1"/>
</dbReference>
<proteinExistence type="inferred from homology"/>
<dbReference type="EMBL" id="SPHZ02000005">
    <property type="protein sequence ID" value="KAF0919014.1"/>
    <property type="molecule type" value="Genomic_DNA"/>
</dbReference>
<dbReference type="GO" id="GO:0071555">
    <property type="term" value="P:cell wall organization"/>
    <property type="evidence" value="ECO:0007669"/>
    <property type="project" value="UniProtKB-KW"/>
</dbReference>
<evidence type="ECO:0000313" key="10">
    <source>
        <dbReference type="Proteomes" id="UP000479710"/>
    </source>
</evidence>
<sequence length="138" mass="14855">MQGGKGTVRNVTFSNVRVVKVATPIAIDQFYCDGGVARCRNRTDAVQIAGVAYRRVVGTYTYQPVHLACSDARPCTGVNMADVRLSPASESAGGALRKPLCWKSYGEALGMIEPMGIGCLQRSNGFVMPLTKPFNYTC</sequence>
<keyword evidence="6 8" id="KW-0326">Glycosidase</keyword>